<dbReference type="InterPro" id="IPR050261">
    <property type="entry name" value="FrsA_esterase"/>
</dbReference>
<comment type="similarity">
    <text evidence="1">Belongs to the AB hydrolase superfamily.</text>
</comment>
<dbReference type="Gene3D" id="3.40.50.1820">
    <property type="entry name" value="alpha/beta hydrolase"/>
    <property type="match status" value="1"/>
</dbReference>
<evidence type="ECO:0000313" key="2">
    <source>
        <dbReference type="EMBL" id="SFB18354.1"/>
    </source>
</evidence>
<evidence type="ECO:0000256" key="1">
    <source>
        <dbReference type="ARBA" id="ARBA00008645"/>
    </source>
</evidence>
<gene>
    <name evidence="2" type="ORF">SAMN05421867_10949</name>
</gene>
<organism evidence="2 3">
    <name type="scientific">Cellulomonas marina</name>
    <dbReference type="NCBI Taxonomy" id="988821"/>
    <lineage>
        <taxon>Bacteria</taxon>
        <taxon>Bacillati</taxon>
        <taxon>Actinomycetota</taxon>
        <taxon>Actinomycetes</taxon>
        <taxon>Micrococcales</taxon>
        <taxon>Cellulomonadaceae</taxon>
        <taxon>Cellulomonas</taxon>
    </lineage>
</organism>
<dbReference type="InterPro" id="IPR029058">
    <property type="entry name" value="AB_hydrolase_fold"/>
</dbReference>
<dbReference type="OrthoDB" id="3668964at2"/>
<accession>A0A1I0YYC0</accession>
<keyword evidence="3" id="KW-1185">Reference proteome</keyword>
<dbReference type="AlphaFoldDB" id="A0A1I0YYC0"/>
<dbReference type="PANTHER" id="PTHR22946">
    <property type="entry name" value="DIENELACTONE HYDROLASE DOMAIN-CONTAINING PROTEIN-RELATED"/>
    <property type="match status" value="1"/>
</dbReference>
<dbReference type="STRING" id="988821.SAMN05421867_10949"/>
<dbReference type="RefSeq" id="WP_090033071.1">
    <property type="nucleotide sequence ID" value="NZ_BONM01000004.1"/>
</dbReference>
<sequence>MSVALPPDPLAGYEDWPGWARSTPPRTTGDARQDALAAVLGVRALPAGPPAVEVLATRTTPDGLRLAELVWSTGVGPRTHGWLVRPDDDAARPGVLALHCHGGVKSVGGAQLVELGDDAPAGAVRLQRDLYGGRGPAHALARAGCAVLAPDAFCWGSRRFPLTERSARLAGGVAALEARWAAEGHDPDDDQRYDAVSGLHEDTVAKAAGVLGTSLAGMVARDDLVALDVLAALPGVDAGRLGAFGFSGGGGRSVLLAALDERVRAHVVTGMMATFASLVPRYLDTHSWLLMSPGLWGLSEWPDLLPPLPGRSLLVQYGRQDALFPLDGQRAADERLAAAWAGTGRYTGAWWDRPHVFDAPMQDEAFAFLAGALGAGTPA</sequence>
<dbReference type="PANTHER" id="PTHR22946:SF8">
    <property type="entry name" value="ACETYL XYLAN ESTERASE DOMAIN-CONTAINING PROTEIN"/>
    <property type="match status" value="1"/>
</dbReference>
<name>A0A1I0YYC0_9CELL</name>
<evidence type="ECO:0000313" key="3">
    <source>
        <dbReference type="Proteomes" id="UP000199012"/>
    </source>
</evidence>
<dbReference type="EMBL" id="FOKA01000009">
    <property type="protein sequence ID" value="SFB18354.1"/>
    <property type="molecule type" value="Genomic_DNA"/>
</dbReference>
<dbReference type="Proteomes" id="UP000199012">
    <property type="component" value="Unassembled WGS sequence"/>
</dbReference>
<proteinExistence type="inferred from homology"/>
<reference evidence="2 3" key="1">
    <citation type="submission" date="2016-10" db="EMBL/GenBank/DDBJ databases">
        <authorList>
            <person name="de Groot N.N."/>
        </authorList>
    </citation>
    <scope>NUCLEOTIDE SEQUENCE [LARGE SCALE GENOMIC DNA]</scope>
    <source>
        <strain evidence="2 3">CGMCC 4.6945</strain>
    </source>
</reference>
<protein>
    <submittedName>
        <fullName evidence="2">Acetyl xylan esterase (AXE1)</fullName>
    </submittedName>
</protein>
<dbReference type="SUPFAM" id="SSF53474">
    <property type="entry name" value="alpha/beta-Hydrolases"/>
    <property type="match status" value="1"/>
</dbReference>